<gene>
    <name evidence="2" type="ordered locus">Acear_0468</name>
</gene>
<dbReference type="PANTHER" id="PTHR30388">
    <property type="entry name" value="ALDEHYDE OXIDOREDUCTASE MOLYBDENUM COFACTOR ASSEMBLY PROTEIN"/>
    <property type="match status" value="1"/>
</dbReference>
<feature type="domain" description="XdhC- CoxI" evidence="1">
    <location>
        <begin position="16"/>
        <end position="74"/>
    </location>
</feature>
<accession>D9QUV5</accession>
<dbReference type="InterPro" id="IPR003777">
    <property type="entry name" value="XdhC_CoxI"/>
</dbReference>
<evidence type="ECO:0000259" key="1">
    <source>
        <dbReference type="Pfam" id="PF02625"/>
    </source>
</evidence>
<evidence type="ECO:0000313" key="2">
    <source>
        <dbReference type="EMBL" id="ADL12014.1"/>
    </source>
</evidence>
<sequence>MDREIVNKIKSYEGEGDYIALATVISAAGSSPRNIGAQMLVYPNGAISGTVGGGISEAETIEKAQELIKTGKNKKYFFDMSNQEVAKSGGVCGGQVAIFIETIKINN</sequence>
<dbReference type="PANTHER" id="PTHR30388:SF6">
    <property type="entry name" value="XANTHINE DEHYDROGENASE SUBUNIT A-RELATED"/>
    <property type="match status" value="1"/>
</dbReference>
<dbReference type="eggNOG" id="COG1975">
    <property type="taxonomic scope" value="Bacteria"/>
</dbReference>
<keyword evidence="3" id="KW-1185">Reference proteome</keyword>
<dbReference type="AlphaFoldDB" id="D9QUV5"/>
<organism evidence="2 3">
    <name type="scientific">Acetohalobium arabaticum (strain ATCC 49924 / DSM 5501 / Z-7288)</name>
    <dbReference type="NCBI Taxonomy" id="574087"/>
    <lineage>
        <taxon>Bacteria</taxon>
        <taxon>Bacillati</taxon>
        <taxon>Bacillota</taxon>
        <taxon>Clostridia</taxon>
        <taxon>Halanaerobiales</taxon>
        <taxon>Halobacteroidaceae</taxon>
        <taxon>Acetohalobium</taxon>
    </lineage>
</organism>
<dbReference type="InterPro" id="IPR052698">
    <property type="entry name" value="MoCofactor_Util/Proc"/>
</dbReference>
<dbReference type="EMBL" id="CP002105">
    <property type="protein sequence ID" value="ADL12014.1"/>
    <property type="molecule type" value="Genomic_DNA"/>
</dbReference>
<dbReference type="HOGENOM" id="CLU_154250_1_0_9"/>
<proteinExistence type="predicted"/>
<dbReference type="Proteomes" id="UP000001661">
    <property type="component" value="Chromosome"/>
</dbReference>
<dbReference type="KEGG" id="aar:Acear_0468"/>
<protein>
    <recommendedName>
        <fullName evidence="1">XdhC- CoxI domain-containing protein</fullName>
    </recommendedName>
</protein>
<dbReference type="Pfam" id="PF02625">
    <property type="entry name" value="XdhC_CoxI"/>
    <property type="match status" value="1"/>
</dbReference>
<evidence type="ECO:0000313" key="3">
    <source>
        <dbReference type="Proteomes" id="UP000001661"/>
    </source>
</evidence>
<dbReference type="OrthoDB" id="2889025at2"/>
<dbReference type="RefSeq" id="WP_013277460.1">
    <property type="nucleotide sequence ID" value="NC_014378.1"/>
</dbReference>
<dbReference type="STRING" id="574087.Acear_0468"/>
<name>D9QUV5_ACEAZ</name>
<reference evidence="2 3" key="1">
    <citation type="journal article" date="2010" name="Stand. Genomic Sci.">
        <title>Complete genome sequence of Acetohalobium arabaticum type strain (Z-7288).</title>
        <authorList>
            <person name="Sikorski J."/>
            <person name="Lapidus A."/>
            <person name="Chertkov O."/>
            <person name="Lucas S."/>
            <person name="Copeland A."/>
            <person name="Glavina Del Rio T."/>
            <person name="Nolan M."/>
            <person name="Tice H."/>
            <person name="Cheng J.F."/>
            <person name="Han C."/>
            <person name="Brambilla E."/>
            <person name="Pitluck S."/>
            <person name="Liolios K."/>
            <person name="Ivanova N."/>
            <person name="Mavromatis K."/>
            <person name="Mikhailova N."/>
            <person name="Pati A."/>
            <person name="Bruce D."/>
            <person name="Detter C."/>
            <person name="Tapia R."/>
            <person name="Goodwin L."/>
            <person name="Chen A."/>
            <person name="Palaniappan K."/>
            <person name="Land M."/>
            <person name="Hauser L."/>
            <person name="Chang Y.J."/>
            <person name="Jeffries C.D."/>
            <person name="Rohde M."/>
            <person name="Goker M."/>
            <person name="Spring S."/>
            <person name="Woyke T."/>
            <person name="Bristow J."/>
            <person name="Eisen J.A."/>
            <person name="Markowitz V."/>
            <person name="Hugenholtz P."/>
            <person name="Kyrpides N.C."/>
            <person name="Klenk H.P."/>
        </authorList>
    </citation>
    <scope>NUCLEOTIDE SEQUENCE [LARGE SCALE GENOMIC DNA]</scope>
    <source>
        <strain evidence="3">ATCC 49924 / DSM 5501 / Z-7288</strain>
    </source>
</reference>